<name>A0AAV3U1M7_9ALTE</name>
<organism evidence="19 20">
    <name type="scientific">Halioxenophilus aromaticivorans</name>
    <dbReference type="NCBI Taxonomy" id="1306992"/>
    <lineage>
        <taxon>Bacteria</taxon>
        <taxon>Pseudomonadati</taxon>
        <taxon>Pseudomonadota</taxon>
        <taxon>Gammaproteobacteria</taxon>
        <taxon>Alteromonadales</taxon>
        <taxon>Alteromonadaceae</taxon>
        <taxon>Halioxenophilus</taxon>
    </lineage>
</organism>
<evidence type="ECO:0000256" key="7">
    <source>
        <dbReference type="ARBA" id="ARBA00022741"/>
    </source>
</evidence>
<keyword evidence="20" id="KW-1185">Reference proteome</keyword>
<dbReference type="InterPro" id="IPR050445">
    <property type="entry name" value="Bact_polysacc_biosynth/exp"/>
</dbReference>
<feature type="domain" description="Tyrosine-protein kinase G-rich" evidence="18">
    <location>
        <begin position="378"/>
        <end position="459"/>
    </location>
</feature>
<evidence type="ECO:0000256" key="12">
    <source>
        <dbReference type="ARBA" id="ARBA00023137"/>
    </source>
</evidence>
<feature type="transmembrane region" description="Helical" evidence="15">
    <location>
        <begin position="33"/>
        <end position="52"/>
    </location>
</feature>
<feature type="coiled-coil region" evidence="14">
    <location>
        <begin position="265"/>
        <end position="299"/>
    </location>
</feature>
<proteinExistence type="inferred from homology"/>
<evidence type="ECO:0000313" key="19">
    <source>
        <dbReference type="EMBL" id="GAA4939803.1"/>
    </source>
</evidence>
<evidence type="ECO:0000256" key="5">
    <source>
        <dbReference type="ARBA" id="ARBA00022679"/>
    </source>
</evidence>
<evidence type="ECO:0000259" key="18">
    <source>
        <dbReference type="Pfam" id="PF13807"/>
    </source>
</evidence>
<keyword evidence="3" id="KW-1003">Cell membrane</keyword>
<dbReference type="PANTHER" id="PTHR32309">
    <property type="entry name" value="TYROSINE-PROTEIN KINASE"/>
    <property type="match status" value="1"/>
</dbReference>
<dbReference type="RefSeq" id="WP_345420271.1">
    <property type="nucleotide sequence ID" value="NZ_AP031496.1"/>
</dbReference>
<evidence type="ECO:0000256" key="14">
    <source>
        <dbReference type="SAM" id="Coils"/>
    </source>
</evidence>
<reference evidence="20" key="1">
    <citation type="journal article" date="2019" name="Int. J. Syst. Evol. Microbiol.">
        <title>The Global Catalogue of Microorganisms (GCM) 10K type strain sequencing project: providing services to taxonomists for standard genome sequencing and annotation.</title>
        <authorList>
            <consortium name="The Broad Institute Genomics Platform"/>
            <consortium name="The Broad Institute Genome Sequencing Center for Infectious Disease"/>
            <person name="Wu L."/>
            <person name="Ma J."/>
        </authorList>
    </citation>
    <scope>NUCLEOTIDE SEQUENCE [LARGE SCALE GENOMIC DNA]</scope>
    <source>
        <strain evidence="20">JCM 19134</strain>
    </source>
</reference>
<feature type="coiled-coil region" evidence="14">
    <location>
        <begin position="323"/>
        <end position="371"/>
    </location>
</feature>
<dbReference type="AlphaFoldDB" id="A0AAV3U1M7"/>
<evidence type="ECO:0000256" key="11">
    <source>
        <dbReference type="ARBA" id="ARBA00023136"/>
    </source>
</evidence>
<comment type="caution">
    <text evidence="19">The sequence shown here is derived from an EMBL/GenBank/DDBJ whole genome shotgun (WGS) entry which is preliminary data.</text>
</comment>
<dbReference type="Gene3D" id="3.40.50.300">
    <property type="entry name" value="P-loop containing nucleotide triphosphate hydrolases"/>
    <property type="match status" value="1"/>
</dbReference>
<keyword evidence="8" id="KW-0418">Kinase</keyword>
<dbReference type="FunFam" id="3.40.50.300:FF:000527">
    <property type="entry name" value="Tyrosine-protein kinase etk"/>
    <property type="match status" value="1"/>
</dbReference>
<comment type="subcellular location">
    <subcellularLocation>
        <location evidence="1">Cell inner membrane</location>
        <topology evidence="1">Multi-pass membrane protein</topology>
    </subcellularLocation>
</comment>
<accession>A0AAV3U1M7</accession>
<evidence type="ECO:0000259" key="16">
    <source>
        <dbReference type="Pfam" id="PF02706"/>
    </source>
</evidence>
<evidence type="ECO:0000256" key="2">
    <source>
        <dbReference type="ARBA" id="ARBA00008883"/>
    </source>
</evidence>
<comment type="similarity">
    <text evidence="2">Belongs to the etk/wzc family.</text>
</comment>
<evidence type="ECO:0000256" key="1">
    <source>
        <dbReference type="ARBA" id="ARBA00004429"/>
    </source>
</evidence>
<dbReference type="GO" id="GO:0005524">
    <property type="term" value="F:ATP binding"/>
    <property type="evidence" value="ECO:0007669"/>
    <property type="project" value="UniProtKB-KW"/>
</dbReference>
<sequence length="737" mass="80990">MTANFTPAKATATNDDDEINLLELFFALYEKKFFIAIVTFFFVCLGVAFALLSTPIYRANAVIQVEQKSSSIPGLSEVSDLFGGESSAVTEIELIRSRKVIGVAVEKELLDISVEPTYFPVIGKALALRGKGITLWGGASGNEVIEVTRFMVPEHRYGQPHKLESLGSGGYKLYSPSGDALLSGRQGELVEAGEYSVFIQQLSADPGVEFTIGKKRFLNTILQYQQNMSVTEKGKDSGIIVLSLDNESPQRAEDILNQIASAYIRQNVERQSAEAAQSLEFLHRQLPDVRLNLEGAEDKFNQYQVEAGSVDISVETEALLSQVVAIESDIAHLKLQKAELDRKYTSDHPTYVAWQEQLNELTLRKNELNEKVKGLPYTQQELLGLRRDLEVSTEIYTQMLNNIQELDIARAGAVGNVRLIDEAATNVTAPVKPNKKMIVFLSFVLGFLLAVAIVLIRKALHNGVETPDEIENIGLPVYATVPLSEGQLKLNQANEVKAKKDDDIARISAQLLADYDPTDVSIEALRSLRTSLHFAMLESKSNTIMISGASPGVGKSFVSANLAVLLANSGKHVLLIDADMRKGPLHTMMGIDNSIGLSDVLSKQSPLSSAIRRTEIPTLYLVPRGAAPPNPSELLMSETFTDCMERVKEKFDFVIVDTPPILAVTDANVIGQQVGVSFLVVRYGLNSAKEIELSCKRFAQANVPVKGAIFNAVERKASGYGYGYKNYNYSYEYKSEN</sequence>
<evidence type="ECO:0000256" key="6">
    <source>
        <dbReference type="ARBA" id="ARBA00022692"/>
    </source>
</evidence>
<dbReference type="InterPro" id="IPR003856">
    <property type="entry name" value="LPS_length_determ_N"/>
</dbReference>
<feature type="domain" description="Polysaccharide chain length determinant N-terminal" evidence="16">
    <location>
        <begin position="17"/>
        <end position="105"/>
    </location>
</feature>
<keyword evidence="12" id="KW-0829">Tyrosine-protein kinase</keyword>
<dbReference type="PANTHER" id="PTHR32309:SF32">
    <property type="entry name" value="TYROSINE-PROTEIN KINASE ETK-RELATED"/>
    <property type="match status" value="1"/>
</dbReference>
<dbReference type="InterPro" id="IPR005702">
    <property type="entry name" value="Wzc-like_C"/>
</dbReference>
<feature type="domain" description="AAA" evidence="17">
    <location>
        <begin position="543"/>
        <end position="669"/>
    </location>
</feature>
<dbReference type="GO" id="GO:0005886">
    <property type="term" value="C:plasma membrane"/>
    <property type="evidence" value="ECO:0007669"/>
    <property type="project" value="UniProtKB-SubCell"/>
</dbReference>
<dbReference type="NCBIfam" id="TIGR01007">
    <property type="entry name" value="eps_fam"/>
    <property type="match status" value="1"/>
</dbReference>
<feature type="transmembrane region" description="Helical" evidence="15">
    <location>
        <begin position="438"/>
        <end position="456"/>
    </location>
</feature>
<evidence type="ECO:0000259" key="17">
    <source>
        <dbReference type="Pfam" id="PF13614"/>
    </source>
</evidence>
<keyword evidence="10 15" id="KW-1133">Transmembrane helix</keyword>
<evidence type="ECO:0000256" key="8">
    <source>
        <dbReference type="ARBA" id="ARBA00022777"/>
    </source>
</evidence>
<keyword evidence="9" id="KW-0067">ATP-binding</keyword>
<keyword evidence="4" id="KW-0997">Cell inner membrane</keyword>
<keyword evidence="6 15" id="KW-0812">Transmembrane</keyword>
<evidence type="ECO:0000256" key="9">
    <source>
        <dbReference type="ARBA" id="ARBA00022840"/>
    </source>
</evidence>
<evidence type="ECO:0000256" key="10">
    <source>
        <dbReference type="ARBA" id="ARBA00022989"/>
    </source>
</evidence>
<dbReference type="CDD" id="cd05387">
    <property type="entry name" value="BY-kinase"/>
    <property type="match status" value="1"/>
</dbReference>
<dbReference type="GO" id="GO:0042802">
    <property type="term" value="F:identical protein binding"/>
    <property type="evidence" value="ECO:0007669"/>
    <property type="project" value="UniProtKB-ARBA"/>
</dbReference>
<dbReference type="InterPro" id="IPR025669">
    <property type="entry name" value="AAA_dom"/>
</dbReference>
<evidence type="ECO:0000256" key="15">
    <source>
        <dbReference type="SAM" id="Phobius"/>
    </source>
</evidence>
<comment type="catalytic activity">
    <reaction evidence="13">
        <text>L-tyrosyl-[protein] + ATP = O-phospho-L-tyrosyl-[protein] + ADP + H(+)</text>
        <dbReference type="Rhea" id="RHEA:10596"/>
        <dbReference type="Rhea" id="RHEA-COMP:10136"/>
        <dbReference type="Rhea" id="RHEA-COMP:20101"/>
        <dbReference type="ChEBI" id="CHEBI:15378"/>
        <dbReference type="ChEBI" id="CHEBI:30616"/>
        <dbReference type="ChEBI" id="CHEBI:46858"/>
        <dbReference type="ChEBI" id="CHEBI:61978"/>
        <dbReference type="ChEBI" id="CHEBI:456216"/>
    </reaction>
</comment>
<protein>
    <submittedName>
        <fullName evidence="19">Polysaccharide biosynthesis tyrosine autokinase</fullName>
    </submittedName>
</protein>
<dbReference type="Pfam" id="PF13807">
    <property type="entry name" value="GNVR"/>
    <property type="match status" value="1"/>
</dbReference>
<evidence type="ECO:0000313" key="20">
    <source>
        <dbReference type="Proteomes" id="UP001409585"/>
    </source>
</evidence>
<keyword evidence="14" id="KW-0175">Coiled coil</keyword>
<dbReference type="Proteomes" id="UP001409585">
    <property type="component" value="Unassembled WGS sequence"/>
</dbReference>
<keyword evidence="11 15" id="KW-0472">Membrane</keyword>
<dbReference type="InterPro" id="IPR027417">
    <property type="entry name" value="P-loop_NTPase"/>
</dbReference>
<evidence type="ECO:0000256" key="3">
    <source>
        <dbReference type="ARBA" id="ARBA00022475"/>
    </source>
</evidence>
<dbReference type="EMBL" id="BAABLX010000009">
    <property type="protein sequence ID" value="GAA4939803.1"/>
    <property type="molecule type" value="Genomic_DNA"/>
</dbReference>
<evidence type="ECO:0000256" key="13">
    <source>
        <dbReference type="ARBA" id="ARBA00053015"/>
    </source>
</evidence>
<gene>
    <name evidence="19" type="ORF">GCM10025791_17610</name>
</gene>
<dbReference type="GO" id="GO:0004713">
    <property type="term" value="F:protein tyrosine kinase activity"/>
    <property type="evidence" value="ECO:0007669"/>
    <property type="project" value="UniProtKB-KW"/>
</dbReference>
<dbReference type="InterPro" id="IPR032807">
    <property type="entry name" value="GNVR"/>
</dbReference>
<dbReference type="SUPFAM" id="SSF52540">
    <property type="entry name" value="P-loop containing nucleoside triphosphate hydrolases"/>
    <property type="match status" value="1"/>
</dbReference>
<keyword evidence="5" id="KW-0808">Transferase</keyword>
<dbReference type="Pfam" id="PF02706">
    <property type="entry name" value="Wzz"/>
    <property type="match status" value="1"/>
</dbReference>
<evidence type="ECO:0000256" key="4">
    <source>
        <dbReference type="ARBA" id="ARBA00022519"/>
    </source>
</evidence>
<dbReference type="Pfam" id="PF13614">
    <property type="entry name" value="AAA_31"/>
    <property type="match status" value="1"/>
</dbReference>
<keyword evidence="7" id="KW-0547">Nucleotide-binding</keyword>
<dbReference type="Pfam" id="PF23607">
    <property type="entry name" value="WZC_N"/>
    <property type="match status" value="1"/>
</dbReference>